<sequence>MRFYVTLSFQGKVSAFRASGNETLREGRIENSTTTFLSGTSVWSVLPEGTKSEALMPAIPDRPVALTAMSDAAATAAAVASYGTHLVPYATSYGMYTNSAHQNYYHPVSSSLRSTAAAAFPFAATPQAYYGNGYSTTGFDYGSYPATVQCYSGRGGYYGNTINPVSSTSSLYAMSSLPTDVGPNNQLPVFTSSKSDIKKSAKGAKKKKLVNSHGGSSSPDDRYTRVFIWEMEDVCVLSNVCLRSGDAMRGQRFANMINANIERLIASAFGIDHNDECDHVNIEDVSVDDCVVNDMMHYAQNGSESLSTTSTSNSGAMISSSNTTTNNNILSSSSTTAILLANAHSNNANTTQSLSRGGIDWMRKLAAKYQHVKETYLLYKNNYAGFIEENSISLERAELLAFKSTIDPLTQAWTDSVARCLKVIVDRSSREHYANILLTNETIICTLAKLLIMEQSAMIPAENVYNTAKTGKDSVIERILSRFGKKCSFVIISTQPDTHEIAKKVSIIIAVIIIDTAITIIMIIITTKTFFVCNANQNVNVTKDKENIPLWKLKNVHDLDLFYTALTHHLLN</sequence>
<comment type="catalytic activity">
    <reaction evidence="5 6">
        <text>O-phospho-L-tyrosyl-[protein] + H2O = L-tyrosyl-[protein] + phosphate</text>
        <dbReference type="Rhea" id="RHEA:10684"/>
        <dbReference type="Rhea" id="RHEA-COMP:10136"/>
        <dbReference type="Rhea" id="RHEA-COMP:20101"/>
        <dbReference type="ChEBI" id="CHEBI:15377"/>
        <dbReference type="ChEBI" id="CHEBI:43474"/>
        <dbReference type="ChEBI" id="CHEBI:46858"/>
        <dbReference type="ChEBI" id="CHEBI:61978"/>
        <dbReference type="EC" id="3.1.3.48"/>
    </reaction>
</comment>
<name>A0A3P6RID2_ANISI</name>
<evidence type="ECO:0000256" key="5">
    <source>
        <dbReference type="ARBA" id="ARBA00051722"/>
    </source>
</evidence>
<dbReference type="OrthoDB" id="167668at2759"/>
<keyword evidence="7" id="KW-0472">Membrane</keyword>
<dbReference type="PANTHER" id="PTHR10190:SF16">
    <property type="entry name" value="DEVELOPMENTAL PROTEIN EYES ABSENT"/>
    <property type="match status" value="1"/>
</dbReference>
<accession>A0A3P6RID2</accession>
<evidence type="ECO:0000256" key="7">
    <source>
        <dbReference type="SAM" id="Phobius"/>
    </source>
</evidence>
<proteinExistence type="inferred from homology"/>
<dbReference type="PANTHER" id="PTHR10190">
    <property type="entry name" value="EYES ABSENT"/>
    <property type="match status" value="1"/>
</dbReference>
<dbReference type="GO" id="GO:0005634">
    <property type="term" value="C:nucleus"/>
    <property type="evidence" value="ECO:0007669"/>
    <property type="project" value="TreeGrafter"/>
</dbReference>
<dbReference type="EC" id="3.1.3.48" evidence="6"/>
<keyword evidence="3 6" id="KW-0460">Magnesium</keyword>
<evidence type="ECO:0000313" key="8">
    <source>
        <dbReference type="EMBL" id="VDK44364.1"/>
    </source>
</evidence>
<keyword evidence="6" id="KW-0479">Metal-binding</keyword>
<dbReference type="InterPro" id="IPR028472">
    <property type="entry name" value="EYA"/>
</dbReference>
<gene>
    <name evidence="8" type="ORF">ASIM_LOCUS11107</name>
</gene>
<evidence type="ECO:0000256" key="2">
    <source>
        <dbReference type="ARBA" id="ARBA00022801"/>
    </source>
</evidence>
<dbReference type="AlphaFoldDB" id="A0A3P6RID2"/>
<dbReference type="GO" id="GO:2001240">
    <property type="term" value="P:negative regulation of extrinsic apoptotic signaling pathway in absence of ligand"/>
    <property type="evidence" value="ECO:0007669"/>
    <property type="project" value="TreeGrafter"/>
</dbReference>
<protein>
    <recommendedName>
        <fullName evidence="6">Eyes absent homolog</fullName>
        <ecNumber evidence="6">3.1.3.48</ecNumber>
    </recommendedName>
</protein>
<evidence type="ECO:0000256" key="4">
    <source>
        <dbReference type="ARBA" id="ARBA00022912"/>
    </source>
</evidence>
<evidence type="ECO:0000256" key="1">
    <source>
        <dbReference type="ARBA" id="ARBA00010501"/>
    </source>
</evidence>
<reference evidence="8 9" key="1">
    <citation type="submission" date="2018-11" db="EMBL/GenBank/DDBJ databases">
        <authorList>
            <consortium name="Pathogen Informatics"/>
        </authorList>
    </citation>
    <scope>NUCLEOTIDE SEQUENCE [LARGE SCALE GENOMIC DNA]</scope>
</reference>
<keyword evidence="7" id="KW-0812">Transmembrane</keyword>
<dbReference type="InterPro" id="IPR038102">
    <property type="entry name" value="EYA_dom_sf"/>
</dbReference>
<keyword evidence="2 6" id="KW-0378">Hydrolase</keyword>
<evidence type="ECO:0000256" key="6">
    <source>
        <dbReference type="RuleBase" id="RU362036"/>
    </source>
</evidence>
<organism evidence="8 9">
    <name type="scientific">Anisakis simplex</name>
    <name type="common">Herring worm</name>
    <dbReference type="NCBI Taxonomy" id="6269"/>
    <lineage>
        <taxon>Eukaryota</taxon>
        <taxon>Metazoa</taxon>
        <taxon>Ecdysozoa</taxon>
        <taxon>Nematoda</taxon>
        <taxon>Chromadorea</taxon>
        <taxon>Rhabditida</taxon>
        <taxon>Spirurina</taxon>
        <taxon>Ascaridomorpha</taxon>
        <taxon>Ascaridoidea</taxon>
        <taxon>Anisakidae</taxon>
        <taxon>Anisakis</taxon>
        <taxon>Anisakis simplex complex</taxon>
    </lineage>
</organism>
<keyword evidence="9" id="KW-1185">Reference proteome</keyword>
<keyword evidence="7" id="KW-1133">Transmembrane helix</keyword>
<evidence type="ECO:0000313" key="9">
    <source>
        <dbReference type="Proteomes" id="UP000267096"/>
    </source>
</evidence>
<dbReference type="GO" id="GO:0046872">
    <property type="term" value="F:metal ion binding"/>
    <property type="evidence" value="ECO:0007669"/>
    <property type="project" value="UniProtKB-KW"/>
</dbReference>
<keyword evidence="6" id="KW-0804">Transcription</keyword>
<evidence type="ECO:0000256" key="3">
    <source>
        <dbReference type="ARBA" id="ARBA00022842"/>
    </source>
</evidence>
<dbReference type="GO" id="GO:0004725">
    <property type="term" value="F:protein tyrosine phosphatase activity"/>
    <property type="evidence" value="ECO:0007669"/>
    <property type="project" value="UniProtKB-EC"/>
</dbReference>
<keyword evidence="6" id="KW-0805">Transcription regulation</keyword>
<dbReference type="EMBL" id="UYRR01031041">
    <property type="protein sequence ID" value="VDK44364.1"/>
    <property type="molecule type" value="Genomic_DNA"/>
</dbReference>
<comment type="similarity">
    <text evidence="1 6">Belongs to the HAD-like hydrolase superfamily. EYA family.</text>
</comment>
<feature type="transmembrane region" description="Helical" evidence="7">
    <location>
        <begin position="505"/>
        <end position="525"/>
    </location>
</feature>
<keyword evidence="4 6" id="KW-0904">Protein phosphatase</keyword>
<dbReference type="Gene3D" id="3.40.50.12350">
    <property type="match status" value="1"/>
</dbReference>
<dbReference type="GO" id="GO:0045739">
    <property type="term" value="P:positive regulation of DNA repair"/>
    <property type="evidence" value="ECO:0007669"/>
    <property type="project" value="TreeGrafter"/>
</dbReference>
<dbReference type="Proteomes" id="UP000267096">
    <property type="component" value="Unassembled WGS sequence"/>
</dbReference>
<comment type="cofactor">
    <cofactor evidence="6">
        <name>Mg(2+)</name>
        <dbReference type="ChEBI" id="CHEBI:18420"/>
    </cofactor>
    <text evidence="6">Binds 1 Mg(2+) ion per subunit.</text>
</comment>
<dbReference type="GO" id="GO:0030154">
    <property type="term" value="P:cell differentiation"/>
    <property type="evidence" value="ECO:0007669"/>
    <property type="project" value="TreeGrafter"/>
</dbReference>